<comment type="caution">
    <text evidence="8">The sequence shown here is derived from an EMBL/GenBank/DDBJ whole genome shotgun (WGS) entry which is preliminary data.</text>
</comment>
<dbReference type="PROSITE" id="PS51721">
    <property type="entry name" value="G_CP"/>
    <property type="match status" value="1"/>
</dbReference>
<evidence type="ECO:0000259" key="7">
    <source>
        <dbReference type="PROSITE" id="PS51721"/>
    </source>
</evidence>
<name>A0AAD7VCP6_9FUNG</name>
<feature type="compositionally biased region" description="Acidic residues" evidence="6">
    <location>
        <begin position="556"/>
        <end position="565"/>
    </location>
</feature>
<dbReference type="Proteomes" id="UP001234581">
    <property type="component" value="Unassembled WGS sequence"/>
</dbReference>
<reference evidence="8 9" key="1">
    <citation type="submission" date="2023-03" db="EMBL/GenBank/DDBJ databases">
        <title>Genome sequence of Lichtheimia ornata CBS 291.66.</title>
        <authorList>
            <person name="Mohabir J.T."/>
            <person name="Shea T.P."/>
            <person name="Kurbessoian T."/>
            <person name="Berby B."/>
            <person name="Fontaine J."/>
            <person name="Livny J."/>
            <person name="Gnirke A."/>
            <person name="Stajich J.E."/>
            <person name="Cuomo C.A."/>
        </authorList>
    </citation>
    <scope>NUCLEOTIDE SEQUENCE [LARGE SCALE GENOMIC DNA]</scope>
    <source>
        <strain evidence="8">CBS 291.66</strain>
    </source>
</reference>
<evidence type="ECO:0000256" key="6">
    <source>
        <dbReference type="SAM" id="MobiDB-lite"/>
    </source>
</evidence>
<comment type="function">
    <text evidence="4">Possible regulatory or functional link with the histocompatibility cluster.</text>
</comment>
<keyword evidence="9" id="KW-1185">Reference proteome</keyword>
<dbReference type="Pfam" id="PF01926">
    <property type="entry name" value="MMR_HSR1"/>
    <property type="match status" value="1"/>
</dbReference>
<gene>
    <name evidence="8" type="ORF">O0I10_001634</name>
</gene>
<dbReference type="GeneID" id="83209052"/>
<feature type="region of interest" description="Disordered" evidence="6">
    <location>
        <begin position="1"/>
        <end position="51"/>
    </location>
</feature>
<dbReference type="InterPro" id="IPR006073">
    <property type="entry name" value="GTP-bd"/>
</dbReference>
<feature type="region of interest" description="Disordered" evidence="6">
    <location>
        <begin position="545"/>
        <end position="574"/>
    </location>
</feature>
<dbReference type="EMBL" id="JARTCD010000004">
    <property type="protein sequence ID" value="KAJ8662670.1"/>
    <property type="molecule type" value="Genomic_DNA"/>
</dbReference>
<evidence type="ECO:0000313" key="9">
    <source>
        <dbReference type="Proteomes" id="UP001234581"/>
    </source>
</evidence>
<proteinExistence type="predicted"/>
<dbReference type="InterPro" id="IPR027417">
    <property type="entry name" value="P-loop_NTPase"/>
</dbReference>
<feature type="region of interest" description="Disordered" evidence="6">
    <location>
        <begin position="309"/>
        <end position="338"/>
    </location>
</feature>
<feature type="compositionally biased region" description="Basic and acidic residues" evidence="6">
    <location>
        <begin position="27"/>
        <end position="48"/>
    </location>
</feature>
<dbReference type="AlphaFoldDB" id="A0AAD7VCP6"/>
<protein>
    <recommendedName>
        <fullName evidence="5">Guanine nucleotide-binding protein-like 1</fullName>
    </recommendedName>
</protein>
<keyword evidence="3" id="KW-0342">GTP-binding</keyword>
<sequence length="589" mass="67684">MTGHRKKPFSGKAKKAQLQARKARKAARQDRAAHEPHPANEEQQHDEPNVLQAFVPAREAAPTFDRKHTGSSRKLVSSFEKLSSETIERARLESMKPLKKLPKTALEIGVDAFPDSMDFPKRPPWDYNMSKEQLEKRENEYFQQWVSGIYERYEGQQSSLSWFERNLEVWRQLWRVLEISDIVIVVMDIRHPLLHFPRALYNYVTKELKRKIVGVFNKVDLVSEFTVFAWRKYFEQEFPELHVTTFSCYPRDEKLIDDTSTYVLKQRAKRPRKWYYHAQGIANILRTCSKLELDNKSVPVDWQALIDRYDNTKEEEEEEGDDEDNEENWDDESDTGSMVGLDDEFSRVLDISSQQATPHRDYITLGLVGHPNVGKSSLINSIMQKTVVSASRTPGHTKHFQTIHLTDNVRLCDSPGLVFPTLLPRALQILSGMYPIAQVQEPYSVVQYLAERVPVEKILALIPPVDDVDQVSTFRWSAWTILEAYAIQRGFYTAKAARPDVYRAANTILRLTTDGRILMSFKPPGFFETSTYEKLRVEEQKQLAIAAQEEQSNGSDDSDDSDIEQGDQGGKINITQGGAFALLADEMDD</sequence>
<organism evidence="8 9">
    <name type="scientific">Lichtheimia ornata</name>
    <dbReference type="NCBI Taxonomy" id="688661"/>
    <lineage>
        <taxon>Eukaryota</taxon>
        <taxon>Fungi</taxon>
        <taxon>Fungi incertae sedis</taxon>
        <taxon>Mucoromycota</taxon>
        <taxon>Mucoromycotina</taxon>
        <taxon>Mucoromycetes</taxon>
        <taxon>Mucorales</taxon>
        <taxon>Lichtheimiaceae</taxon>
        <taxon>Lichtheimia</taxon>
    </lineage>
</organism>
<evidence type="ECO:0000256" key="3">
    <source>
        <dbReference type="ARBA" id="ARBA00023134"/>
    </source>
</evidence>
<feature type="domain" description="CP-type G" evidence="7">
    <location>
        <begin position="170"/>
        <end position="420"/>
    </location>
</feature>
<evidence type="ECO:0000256" key="5">
    <source>
        <dbReference type="ARBA" id="ARBA00039902"/>
    </source>
</evidence>
<keyword evidence="2" id="KW-0547">Nucleotide-binding</keyword>
<evidence type="ECO:0000256" key="4">
    <source>
        <dbReference type="ARBA" id="ARBA00037770"/>
    </source>
</evidence>
<dbReference type="PANTHER" id="PTHR45709">
    <property type="entry name" value="LARGE SUBUNIT GTPASE 1 HOMOLOG-RELATED"/>
    <property type="match status" value="1"/>
</dbReference>
<dbReference type="GO" id="GO:0003924">
    <property type="term" value="F:GTPase activity"/>
    <property type="evidence" value="ECO:0007669"/>
    <property type="project" value="InterPro"/>
</dbReference>
<evidence type="ECO:0000256" key="1">
    <source>
        <dbReference type="ARBA" id="ARBA00022553"/>
    </source>
</evidence>
<dbReference type="SUPFAM" id="SSF52540">
    <property type="entry name" value="P-loop containing nucleoside triphosphate hydrolases"/>
    <property type="match status" value="1"/>
</dbReference>
<dbReference type="InterPro" id="IPR030378">
    <property type="entry name" value="G_CP_dom"/>
</dbReference>
<dbReference type="RefSeq" id="XP_058347583.1">
    <property type="nucleotide sequence ID" value="XM_058481726.1"/>
</dbReference>
<accession>A0AAD7VCP6</accession>
<keyword evidence="1" id="KW-0597">Phosphoprotein</keyword>
<dbReference type="InterPro" id="IPR043358">
    <property type="entry name" value="GNL1-like"/>
</dbReference>
<dbReference type="PANTHER" id="PTHR45709:SF3">
    <property type="entry name" value="GUANINE NUCLEOTIDE-BINDING PROTEIN-LIKE 1"/>
    <property type="match status" value="1"/>
</dbReference>
<feature type="compositionally biased region" description="Basic residues" evidence="6">
    <location>
        <begin position="1"/>
        <end position="26"/>
    </location>
</feature>
<evidence type="ECO:0000256" key="2">
    <source>
        <dbReference type="ARBA" id="ARBA00022741"/>
    </source>
</evidence>
<feature type="compositionally biased region" description="Acidic residues" evidence="6">
    <location>
        <begin position="313"/>
        <end position="334"/>
    </location>
</feature>
<evidence type="ECO:0000313" key="8">
    <source>
        <dbReference type="EMBL" id="KAJ8662670.1"/>
    </source>
</evidence>
<dbReference type="Gene3D" id="3.40.50.300">
    <property type="entry name" value="P-loop containing nucleotide triphosphate hydrolases"/>
    <property type="match status" value="1"/>
</dbReference>
<dbReference type="GO" id="GO:0005525">
    <property type="term" value="F:GTP binding"/>
    <property type="evidence" value="ECO:0007669"/>
    <property type="project" value="UniProtKB-KW"/>
</dbReference>